<feature type="transmembrane region" description="Helical" evidence="7">
    <location>
        <begin position="107"/>
        <end position="139"/>
    </location>
</feature>
<feature type="transmembrane region" description="Helical" evidence="7">
    <location>
        <begin position="260"/>
        <end position="282"/>
    </location>
</feature>
<evidence type="ECO:0000256" key="5">
    <source>
        <dbReference type="ARBA" id="ARBA00023136"/>
    </source>
</evidence>
<keyword evidence="5 7" id="KW-0472">Membrane</keyword>
<dbReference type="RefSeq" id="XP_020046304.1">
    <property type="nucleotide sequence ID" value="XM_020190711.1"/>
</dbReference>
<keyword evidence="3 7" id="KW-0812">Transmembrane</keyword>
<dbReference type="Proteomes" id="UP000095038">
    <property type="component" value="Unassembled WGS sequence"/>
</dbReference>
<dbReference type="GeneID" id="30964312"/>
<dbReference type="Gene3D" id="1.20.1740.10">
    <property type="entry name" value="Amino acid/polyamine transporter I"/>
    <property type="match status" value="1"/>
</dbReference>
<dbReference type="GeneID" id="30964654"/>
<reference evidence="8" key="1">
    <citation type="journal article" date="2016" name="Proc. Natl. Acad. Sci. U.S.A.">
        <title>Comparative genomics of biotechnologically important yeasts.</title>
        <authorList>
            <person name="Riley R."/>
            <person name="Haridas S."/>
            <person name="Wolfe K.H."/>
            <person name="Lopes M.R."/>
            <person name="Hittinger C.T."/>
            <person name="Goeker M."/>
            <person name="Salamov A.A."/>
            <person name="Wisecaver J.H."/>
            <person name="Long T.M."/>
            <person name="Calvey C.H."/>
            <person name="Aerts A.L."/>
            <person name="Barry K.W."/>
            <person name="Choi C."/>
            <person name="Clum A."/>
            <person name="Coughlan A.Y."/>
            <person name="Deshpande S."/>
            <person name="Douglass A.P."/>
            <person name="Hanson S.J."/>
            <person name="Klenk H.-P."/>
            <person name="LaButti K.M."/>
            <person name="Lapidus A."/>
            <person name="Lindquist E.A."/>
            <person name="Lipzen A.M."/>
            <person name="Meier-Kolthoff J.P."/>
            <person name="Ohm R.A."/>
            <person name="Otillar R.P."/>
            <person name="Pangilinan J.L."/>
            <person name="Peng Y."/>
            <person name="Rokas A."/>
            <person name="Rosa C.A."/>
            <person name="Scheuner C."/>
            <person name="Sibirny A.A."/>
            <person name="Slot J.C."/>
            <person name="Stielow J.B."/>
            <person name="Sun H."/>
            <person name="Kurtzman C.P."/>
            <person name="Blackwell M."/>
            <person name="Grigoriev I.V."/>
            <person name="Jeffries T.W."/>
        </authorList>
    </citation>
    <scope>NUCLEOTIDE SEQUENCE</scope>
    <source>
        <strain evidence="8">DSM 1968</strain>
    </source>
</reference>
<protein>
    <submittedName>
        <fullName evidence="8">Amino acid transporter</fullName>
    </submittedName>
</protein>
<accession>A0A1D2V8A0</accession>
<dbReference type="GO" id="GO:0016020">
    <property type="term" value="C:membrane"/>
    <property type="evidence" value="ECO:0007669"/>
    <property type="project" value="UniProtKB-SubCell"/>
</dbReference>
<evidence type="ECO:0000256" key="7">
    <source>
        <dbReference type="SAM" id="Phobius"/>
    </source>
</evidence>
<comment type="subcellular location">
    <subcellularLocation>
        <location evidence="1">Membrane</location>
        <topology evidence="1">Multi-pass membrane protein</topology>
    </subcellularLocation>
</comment>
<keyword evidence="2" id="KW-0813">Transport</keyword>
<dbReference type="FunFam" id="1.20.1740.10:FF:000046">
    <property type="entry name" value="Amino-acid permease, putative"/>
    <property type="match status" value="1"/>
</dbReference>
<keyword evidence="4 7" id="KW-1133">Transmembrane helix</keyword>
<feature type="transmembrane region" description="Helical" evidence="7">
    <location>
        <begin position="177"/>
        <end position="200"/>
    </location>
</feature>
<feature type="transmembrane region" description="Helical" evidence="7">
    <location>
        <begin position="389"/>
        <end position="412"/>
    </location>
</feature>
<feature type="transmembrane region" description="Helical" evidence="7">
    <location>
        <begin position="29"/>
        <end position="54"/>
    </location>
</feature>
<proteinExistence type="inferred from homology"/>
<evidence type="ECO:0000313" key="8">
    <source>
        <dbReference type="EMBL" id="ODV57840.1"/>
    </source>
</evidence>
<sequence length="506" mass="56165">MEKVDVVISQKEVTQEGYVSDLKKNFSRLSLLGVSFGLANSWFGVSASLSIGIASGGPLLIVYGLIIVFFFSLCVAATLSELISAYPNSGGQYYWTFKLAPAKYKRFLSFACGTVGWIGSIFTSASITLTVSTAIVATYSLNNPNYEIETWHIFLTFELFNVFVTLFNLWSKPLPTFTTIALCGSLTAFTVSLITCLSCSSGSFESASFVFKDFTNGTGWSTAGIAFIVGLVNPTWCFAGIDASTHLSEEVHQPERKIPFTLMTTVCLGFSTAFVYCVSMFFCITDRESVVNSALPILEIFYQATGSKAGAIVLESLLIFNGLFCNISSNTWQSRLCWSFSRDRGIPGSRWWSRVHPNLKSPINAHIMSNCWVAVIGCIYMGSTTAYNAIITACILLLYISYSIPTVCLLIYGRNNIPRGPFFLGKLGLVCNVLTLIWTLFCFIFYAFPSTMPVEASSMNYVACVYVGVFIYIVTYWFLRGKRTFVFPEERETRIYITQSPKEQFV</sequence>
<dbReference type="PIRSF" id="PIRSF006060">
    <property type="entry name" value="AA_transporter"/>
    <property type="match status" value="1"/>
</dbReference>
<name>A0A1D2V8A0_9ASCO</name>
<comment type="similarity">
    <text evidence="6">Belongs to the amino acid-polyamine-organocation (APC) superfamily. Amino acid/choline transporter (ACT) (TC 2.A.3.4) family.</text>
</comment>
<dbReference type="EMBL" id="KV454504">
    <property type="protein sequence ID" value="ODV57840.1"/>
    <property type="molecule type" value="Genomic_DNA"/>
</dbReference>
<dbReference type="PANTHER" id="PTHR45649">
    <property type="entry name" value="AMINO-ACID PERMEASE BAT1"/>
    <property type="match status" value="1"/>
</dbReference>
<evidence type="ECO:0000313" key="10">
    <source>
        <dbReference type="EMBL" id="ODV59998.1"/>
    </source>
</evidence>
<dbReference type="AlphaFoldDB" id="A0A1D2V8A0"/>
<dbReference type="PANTHER" id="PTHR45649:SF16">
    <property type="entry name" value="7-KETO 8-AMINOPELARGONIC ACID TRANSPORTER"/>
    <property type="match status" value="1"/>
</dbReference>
<evidence type="ECO:0000256" key="2">
    <source>
        <dbReference type="ARBA" id="ARBA00022448"/>
    </source>
</evidence>
<feature type="transmembrane region" description="Helical" evidence="7">
    <location>
        <begin position="424"/>
        <end position="448"/>
    </location>
</feature>
<reference evidence="11" key="2">
    <citation type="submission" date="2016-05" db="EMBL/GenBank/DDBJ databases">
        <title>Comparative genomics of biotechnologically important yeasts.</title>
        <authorList>
            <consortium name="DOE Joint Genome Institute"/>
            <person name="Riley R."/>
            <person name="Haridas S."/>
            <person name="Wolfe K.H."/>
            <person name="Lopes M.R."/>
            <person name="Hittinger C.T."/>
            <person name="Goker M."/>
            <person name="Salamov A."/>
            <person name="Wisecaver J."/>
            <person name="Long T.M."/>
            <person name="Aerts A.L."/>
            <person name="Barry K."/>
            <person name="Choi C."/>
            <person name="Clum A."/>
            <person name="Coughlan A.Y."/>
            <person name="Deshpande S."/>
            <person name="Douglass A.P."/>
            <person name="Hanson S.J."/>
            <person name="Klenk H.-P."/>
            <person name="Labutti K."/>
            <person name="Lapidus A."/>
            <person name="Lindquist E."/>
            <person name="Lipzen A."/>
            <person name="Meier-Kolthoff J.P."/>
            <person name="Ohm R.A."/>
            <person name="Otillar R.P."/>
            <person name="Pangilinan J."/>
            <person name="Peng Y."/>
            <person name="Rokas A."/>
            <person name="Rosa C.A."/>
            <person name="Scheuner C."/>
            <person name="Sibirny A.A."/>
            <person name="Slot J.C."/>
            <person name="Stielow J.B."/>
            <person name="Sun H."/>
            <person name="Kurtzman C.P."/>
            <person name="Blackwell M."/>
            <person name="Grigoriev I.V."/>
            <person name="Jeffries T.W."/>
        </authorList>
    </citation>
    <scope>NUCLEOTIDE SEQUENCE [LARGE SCALE GENOMIC DNA]</scope>
    <source>
        <strain evidence="11">DSM 1968</strain>
    </source>
</reference>
<evidence type="ECO:0000256" key="6">
    <source>
        <dbReference type="ARBA" id="ARBA00061200"/>
    </source>
</evidence>
<dbReference type="EMBL" id="KV454483">
    <property type="protein sequence ID" value="ODV59998.1"/>
    <property type="molecule type" value="Genomic_DNA"/>
</dbReference>
<dbReference type="STRING" id="1344418.A0A1D2V8A0"/>
<dbReference type="OrthoDB" id="2417308at2759"/>
<feature type="transmembrane region" description="Helical" evidence="7">
    <location>
        <begin position="220"/>
        <end position="239"/>
    </location>
</feature>
<evidence type="ECO:0000313" key="11">
    <source>
        <dbReference type="Proteomes" id="UP000095038"/>
    </source>
</evidence>
<feature type="transmembrane region" description="Helical" evidence="7">
    <location>
        <begin position="60"/>
        <end position="86"/>
    </location>
</feature>
<feature type="transmembrane region" description="Helical" evidence="7">
    <location>
        <begin position="151"/>
        <end position="170"/>
    </location>
</feature>
<gene>
    <name evidence="10" type="ORF">ASCRUDRAFT_36264</name>
    <name evidence="9" type="ORF">ASCRUDRAFT_36774</name>
    <name evidence="8" type="ORF">ASCRUDRAFT_40301</name>
</gene>
<dbReference type="InterPro" id="IPR002293">
    <property type="entry name" value="AA/rel_permease1"/>
</dbReference>
<organism evidence="8 11">
    <name type="scientific">Ascoidea rubescens DSM 1968</name>
    <dbReference type="NCBI Taxonomy" id="1344418"/>
    <lineage>
        <taxon>Eukaryota</taxon>
        <taxon>Fungi</taxon>
        <taxon>Dikarya</taxon>
        <taxon>Ascomycota</taxon>
        <taxon>Saccharomycotina</taxon>
        <taxon>Saccharomycetes</taxon>
        <taxon>Ascoideaceae</taxon>
        <taxon>Ascoidea</taxon>
    </lineage>
</organism>
<dbReference type="RefSeq" id="XP_020044147.1">
    <property type="nucleotide sequence ID" value="XM_020191018.1"/>
</dbReference>
<evidence type="ECO:0000256" key="4">
    <source>
        <dbReference type="ARBA" id="ARBA00022989"/>
    </source>
</evidence>
<evidence type="ECO:0000313" key="9">
    <source>
        <dbReference type="EMBL" id="ODV59997.1"/>
    </source>
</evidence>
<feature type="transmembrane region" description="Helical" evidence="7">
    <location>
        <begin position="460"/>
        <end position="479"/>
    </location>
</feature>
<evidence type="ECO:0000256" key="3">
    <source>
        <dbReference type="ARBA" id="ARBA00022692"/>
    </source>
</evidence>
<dbReference type="GO" id="GO:0015101">
    <property type="term" value="F:organic cation transmembrane transporter activity"/>
    <property type="evidence" value="ECO:0007669"/>
    <property type="project" value="UniProtKB-ARBA"/>
</dbReference>
<evidence type="ECO:0000256" key="1">
    <source>
        <dbReference type="ARBA" id="ARBA00004141"/>
    </source>
</evidence>
<keyword evidence="11" id="KW-1185">Reference proteome</keyword>
<dbReference type="GeneID" id="30964347"/>
<dbReference type="Pfam" id="PF13520">
    <property type="entry name" value="AA_permease_2"/>
    <property type="match status" value="1"/>
</dbReference>
<dbReference type="RefSeq" id="XP_020046305.1">
    <property type="nucleotide sequence ID" value="XM_020190676.1"/>
</dbReference>
<dbReference type="EMBL" id="KV454484">
    <property type="protein sequence ID" value="ODV59997.1"/>
    <property type="molecule type" value="Genomic_DNA"/>
</dbReference>